<name>A0A8S1PWH1_9CILI</name>
<feature type="transmembrane region" description="Helical" evidence="1">
    <location>
        <begin position="34"/>
        <end position="66"/>
    </location>
</feature>
<evidence type="ECO:0008006" key="4">
    <source>
        <dbReference type="Google" id="ProtNLM"/>
    </source>
</evidence>
<organism evidence="2 3">
    <name type="scientific">Paramecium sonneborni</name>
    <dbReference type="NCBI Taxonomy" id="65129"/>
    <lineage>
        <taxon>Eukaryota</taxon>
        <taxon>Sar</taxon>
        <taxon>Alveolata</taxon>
        <taxon>Ciliophora</taxon>
        <taxon>Intramacronucleata</taxon>
        <taxon>Oligohymenophorea</taxon>
        <taxon>Peniculida</taxon>
        <taxon>Parameciidae</taxon>
        <taxon>Paramecium</taxon>
    </lineage>
</organism>
<evidence type="ECO:0000256" key="1">
    <source>
        <dbReference type="SAM" id="Phobius"/>
    </source>
</evidence>
<accession>A0A8S1PWH1</accession>
<feature type="transmembrane region" description="Helical" evidence="1">
    <location>
        <begin position="78"/>
        <end position="97"/>
    </location>
</feature>
<reference evidence="2" key="1">
    <citation type="submission" date="2021-01" db="EMBL/GenBank/DDBJ databases">
        <authorList>
            <consortium name="Genoscope - CEA"/>
            <person name="William W."/>
        </authorList>
    </citation>
    <scope>NUCLEOTIDE SEQUENCE</scope>
</reference>
<feature type="transmembrane region" description="Helical" evidence="1">
    <location>
        <begin position="156"/>
        <end position="173"/>
    </location>
</feature>
<evidence type="ECO:0000313" key="2">
    <source>
        <dbReference type="EMBL" id="CAD8107048.1"/>
    </source>
</evidence>
<dbReference type="AlphaFoldDB" id="A0A8S1PWH1"/>
<keyword evidence="3" id="KW-1185">Reference proteome</keyword>
<protein>
    <recommendedName>
        <fullName evidence="4">Transmembrane protein</fullName>
    </recommendedName>
</protein>
<sequence length="622" mass="73937">MNIFTLNFKVSTLEKDFRDSKQCLFSMILKHQKWIFGLINIISIVSSLVSKNWVIASINMCTLIVILMSIKFKQKYPYIYEVVIILFLLIYNTYLAMEKYINQIDTHYTEGFFVSLSCVSSLALLSFVERTAMIIIIVILHLIFGIDHDKLFLDTYFRYLMYALFFLQFTYHFEKLMRIQFIEFKKLQQQLNQITKFYDIQSYYIQYDERKSLILIQKNNKTNIKKEDQDQFNKLASQMHLSIKSYKSRITEVINMDNAFSPNRQTLKQLLLKTAKQQNDHYDTPLRTKNESFSYGFYKQQVFTLCVYLCFDFQPLMIILMKESKSETQEEELKLRMRNNQKQFNYLQKIFDSQIKKSIIYFKWIKNYADKQTDIKAINSVLRTINNCLIKGYTDFLNLENFNQIYTISPRLNSFDIQILLKDLISICNGYFRSQSDSLANVFFYEIKNNLSSNLIVSDFKYVKLLFLNLLFYTSQSSQTVIIELEEIKSKLLKQPIIKIRIVYQHPYKIQQQLQNLPILNPQSLADLKYNSQVPLDLQLSVSLMLIRRLGPFDKLKIIEQNERSNYLEFYLFKQLTEDFLLMPIVSLKPSDKIITQQDSLLMKSFSTELRLDSVQNSILLQ</sequence>
<dbReference type="EMBL" id="CAJJDN010000088">
    <property type="protein sequence ID" value="CAD8107048.1"/>
    <property type="molecule type" value="Genomic_DNA"/>
</dbReference>
<feature type="transmembrane region" description="Helical" evidence="1">
    <location>
        <begin position="112"/>
        <end position="144"/>
    </location>
</feature>
<evidence type="ECO:0000313" key="3">
    <source>
        <dbReference type="Proteomes" id="UP000692954"/>
    </source>
</evidence>
<keyword evidence="1" id="KW-1133">Transmembrane helix</keyword>
<keyword evidence="1" id="KW-0812">Transmembrane</keyword>
<keyword evidence="1" id="KW-0472">Membrane</keyword>
<gene>
    <name evidence="2" type="ORF">PSON_ATCC_30995.1.T0880084</name>
</gene>
<comment type="caution">
    <text evidence="2">The sequence shown here is derived from an EMBL/GenBank/DDBJ whole genome shotgun (WGS) entry which is preliminary data.</text>
</comment>
<proteinExistence type="predicted"/>
<dbReference type="Proteomes" id="UP000692954">
    <property type="component" value="Unassembled WGS sequence"/>
</dbReference>
<dbReference type="OrthoDB" id="301935at2759"/>